<name>A0A0D7A9Q1_9AGAR</name>
<evidence type="ECO:0000256" key="1">
    <source>
        <dbReference type="SAM" id="MobiDB-lite"/>
    </source>
</evidence>
<dbReference type="Proteomes" id="UP000054144">
    <property type="component" value="Unassembled WGS sequence"/>
</dbReference>
<feature type="region of interest" description="Disordered" evidence="1">
    <location>
        <begin position="242"/>
        <end position="278"/>
    </location>
</feature>
<evidence type="ECO:0000313" key="2">
    <source>
        <dbReference type="EMBL" id="KIY47395.1"/>
    </source>
</evidence>
<reference evidence="2 3" key="1">
    <citation type="journal article" date="2015" name="Fungal Genet. Biol.">
        <title>Evolution of novel wood decay mechanisms in Agaricales revealed by the genome sequences of Fistulina hepatica and Cylindrobasidium torrendii.</title>
        <authorList>
            <person name="Floudas D."/>
            <person name="Held B.W."/>
            <person name="Riley R."/>
            <person name="Nagy L.G."/>
            <person name="Koehler G."/>
            <person name="Ransdell A.S."/>
            <person name="Younus H."/>
            <person name="Chow J."/>
            <person name="Chiniquy J."/>
            <person name="Lipzen A."/>
            <person name="Tritt A."/>
            <person name="Sun H."/>
            <person name="Haridas S."/>
            <person name="LaButti K."/>
            <person name="Ohm R.A."/>
            <person name="Kues U."/>
            <person name="Blanchette R.A."/>
            <person name="Grigoriev I.V."/>
            <person name="Minto R.E."/>
            <person name="Hibbett D.S."/>
        </authorList>
    </citation>
    <scope>NUCLEOTIDE SEQUENCE [LARGE SCALE GENOMIC DNA]</scope>
    <source>
        <strain evidence="2 3">ATCC 64428</strain>
    </source>
</reference>
<sequence>MSVRSVRTPSFSIYIDEPASPPAPAPPLSSNSIAAAPVRDSQDSHATPTTIAEKENLDPITGLPRNSTDASKAGKKRKENVLAAKALPLREKEQDVEEAAPPEPKRRKSSRTLVDKRSGSGKSLKSSKTRKISRRLALALPAVEEERAPVSAEEQQRKAVNTRCYELTVVPLADVTAAYDETAAAAAAASTCVDEHTLLKSAVDPAIGDEFDDYLPPTCRSSPAPLLKDELVPITPERPKFGTTFTFASPSSSSSRYKEASRSRSCGPAAADSNKEAC</sequence>
<proteinExistence type="predicted"/>
<feature type="compositionally biased region" description="Polar residues" evidence="1">
    <location>
        <begin position="1"/>
        <end position="11"/>
    </location>
</feature>
<accession>A0A0D7A9Q1</accession>
<keyword evidence="3" id="KW-1185">Reference proteome</keyword>
<feature type="region of interest" description="Disordered" evidence="1">
    <location>
        <begin position="1"/>
        <end position="132"/>
    </location>
</feature>
<dbReference type="OrthoDB" id="3265369at2759"/>
<protein>
    <submittedName>
        <fullName evidence="2">Uncharacterized protein</fullName>
    </submittedName>
</protein>
<dbReference type="EMBL" id="KN881942">
    <property type="protein sequence ID" value="KIY47395.1"/>
    <property type="molecule type" value="Genomic_DNA"/>
</dbReference>
<organism evidence="2 3">
    <name type="scientific">Fistulina hepatica ATCC 64428</name>
    <dbReference type="NCBI Taxonomy" id="1128425"/>
    <lineage>
        <taxon>Eukaryota</taxon>
        <taxon>Fungi</taxon>
        <taxon>Dikarya</taxon>
        <taxon>Basidiomycota</taxon>
        <taxon>Agaricomycotina</taxon>
        <taxon>Agaricomycetes</taxon>
        <taxon>Agaricomycetidae</taxon>
        <taxon>Agaricales</taxon>
        <taxon>Fistulinaceae</taxon>
        <taxon>Fistulina</taxon>
    </lineage>
</organism>
<feature type="compositionally biased region" description="Low complexity" evidence="1">
    <location>
        <begin position="28"/>
        <end position="37"/>
    </location>
</feature>
<gene>
    <name evidence="2" type="ORF">FISHEDRAFT_74695</name>
</gene>
<dbReference type="AlphaFoldDB" id="A0A0D7A9Q1"/>
<evidence type="ECO:0000313" key="3">
    <source>
        <dbReference type="Proteomes" id="UP000054144"/>
    </source>
</evidence>